<evidence type="ECO:0000256" key="5">
    <source>
        <dbReference type="ARBA" id="ARBA00023316"/>
    </source>
</evidence>
<dbReference type="PANTHER" id="PTHR21562">
    <property type="entry name" value="NOTUM-RELATED"/>
    <property type="match status" value="1"/>
</dbReference>
<keyword evidence="6" id="KW-0378">Hydrolase</keyword>
<dbReference type="GO" id="GO:0009505">
    <property type="term" value="C:plant-type cell wall"/>
    <property type="evidence" value="ECO:0007669"/>
    <property type="project" value="TreeGrafter"/>
</dbReference>
<accession>A0A5A7RG77</accession>
<dbReference type="PANTHER" id="PTHR21562:SF65">
    <property type="entry name" value="PECTIN ACETYLESTERASE"/>
    <property type="match status" value="1"/>
</dbReference>
<keyword evidence="6" id="KW-0964">Secreted</keyword>
<dbReference type="Pfam" id="PF03283">
    <property type="entry name" value="PAE"/>
    <property type="match status" value="1"/>
</dbReference>
<dbReference type="Proteomes" id="UP000325081">
    <property type="component" value="Unassembled WGS sequence"/>
</dbReference>
<sequence length="565" mass="62838">MYSMGKSSKTTVDHLVKLLITSLVVLNVQVHGANFVKLTHVDSGVAKGAVCLNGSPPAFALDQGFGSGANNWVVFIEGGAWCNSTSDCVERSRTIFGDSYNRSRIYFEGILDSNQTFNPDFYNWNKVYVANNLTFRGGRIFDAIMDELLARGMKNADNAILSGGSAGGLATILHCDKFRALLPNATRVKCISDSGFFIHGKDLPGAETIRVKRFADVIQVHCLFPENLIEDIKTPIFILESAFDLFQGGGWCSTTGDCQLRVQNSPDTSSTNNIQPVYFDGILSPDQTTNPDFYNWNKVYLRYCDGSSFMGDVEAVDPVTNLHYRGSRIFKAIVEELLTKGLQNAQNVILAGNSAGGLATILNCDRFRAMVPKNARLKCVSDSGFFLRAKDLPNAYQREVYYSQVVQLHGIANFLPKSCTSRMDPGLCFFPENLIGDIETPLFLLNSAFDQYQITVNLKPNPNNEPGWGSCIWNIYTCTPSQLQLIKDFRNTFIETVNNSGDCSSRGLFINSCYIHDYLWSAQRWTSVTLKNKSIAQAIGDWYFDRATVKLIDTHSDHPINCNLY</sequence>
<proteinExistence type="inferred from homology"/>
<evidence type="ECO:0000256" key="4">
    <source>
        <dbReference type="ARBA" id="ARBA00022512"/>
    </source>
</evidence>
<evidence type="ECO:0000256" key="2">
    <source>
        <dbReference type="ARBA" id="ARBA00004191"/>
    </source>
</evidence>
<dbReference type="GO" id="GO:0071555">
    <property type="term" value="P:cell wall organization"/>
    <property type="evidence" value="ECO:0007669"/>
    <property type="project" value="UniProtKB-KW"/>
</dbReference>
<protein>
    <recommendedName>
        <fullName evidence="6">Pectin acetylesterase</fullName>
        <ecNumber evidence="6">3.1.1.-</ecNumber>
    </recommendedName>
</protein>
<dbReference type="InterPro" id="IPR004963">
    <property type="entry name" value="PAE/NOTUM"/>
</dbReference>
<gene>
    <name evidence="7" type="ORF">STAS_33928</name>
</gene>
<evidence type="ECO:0000256" key="3">
    <source>
        <dbReference type="ARBA" id="ARBA00005784"/>
    </source>
</evidence>
<dbReference type="EC" id="3.1.1.-" evidence="6"/>
<keyword evidence="8" id="KW-1185">Reference proteome</keyword>
<keyword evidence="5 6" id="KW-0961">Cell wall biogenesis/degradation</keyword>
<comment type="caution">
    <text evidence="7">The sequence shown here is derived from an EMBL/GenBank/DDBJ whole genome shotgun (WGS) entry which is preliminary data.</text>
</comment>
<comment type="subcellular location">
    <subcellularLocation>
        <location evidence="2 6">Secreted</location>
        <location evidence="2 6">Cell wall</location>
    </subcellularLocation>
</comment>
<dbReference type="AlphaFoldDB" id="A0A5A7RG77"/>
<evidence type="ECO:0000313" key="8">
    <source>
        <dbReference type="Proteomes" id="UP000325081"/>
    </source>
</evidence>
<evidence type="ECO:0000256" key="6">
    <source>
        <dbReference type="RuleBase" id="RU363114"/>
    </source>
</evidence>
<reference evidence="8" key="1">
    <citation type="journal article" date="2019" name="Curr. Biol.">
        <title>Genome Sequence of Striga asiatica Provides Insight into the Evolution of Plant Parasitism.</title>
        <authorList>
            <person name="Yoshida S."/>
            <person name="Kim S."/>
            <person name="Wafula E.K."/>
            <person name="Tanskanen J."/>
            <person name="Kim Y.M."/>
            <person name="Honaas L."/>
            <person name="Yang Z."/>
            <person name="Spallek T."/>
            <person name="Conn C.E."/>
            <person name="Ichihashi Y."/>
            <person name="Cheong K."/>
            <person name="Cui S."/>
            <person name="Der J.P."/>
            <person name="Gundlach H."/>
            <person name="Jiao Y."/>
            <person name="Hori C."/>
            <person name="Ishida J.K."/>
            <person name="Kasahara H."/>
            <person name="Kiba T."/>
            <person name="Kim M.S."/>
            <person name="Koo N."/>
            <person name="Laohavisit A."/>
            <person name="Lee Y.H."/>
            <person name="Lumba S."/>
            <person name="McCourt P."/>
            <person name="Mortimer J.C."/>
            <person name="Mutuku J.M."/>
            <person name="Nomura T."/>
            <person name="Sasaki-Sekimoto Y."/>
            <person name="Seto Y."/>
            <person name="Wang Y."/>
            <person name="Wakatake T."/>
            <person name="Sakakibara H."/>
            <person name="Demura T."/>
            <person name="Yamaguchi S."/>
            <person name="Yoneyama K."/>
            <person name="Manabe R.I."/>
            <person name="Nelson D.C."/>
            <person name="Schulman A.H."/>
            <person name="Timko M.P."/>
            <person name="dePamphilis C.W."/>
            <person name="Choi D."/>
            <person name="Shirasu K."/>
        </authorList>
    </citation>
    <scope>NUCLEOTIDE SEQUENCE [LARGE SCALE GENOMIC DNA]</scope>
    <source>
        <strain evidence="8">cv. UVA1</strain>
    </source>
</reference>
<comment type="function">
    <text evidence="1 6">Hydrolyzes acetyl esters in homogalacturonan regions of pectin. In type I primary cell wall, galacturonic acid residues of pectin can be acetylated at the O-2 and O-3 positions. Decreasing the degree of acetylation of pectin gels in vitro alters their physical properties.</text>
</comment>
<comment type="similarity">
    <text evidence="3 6">Belongs to the pectinacetylesterase family.</text>
</comment>
<evidence type="ECO:0000313" key="7">
    <source>
        <dbReference type="EMBL" id="GER56205.1"/>
    </source>
</evidence>
<evidence type="ECO:0000256" key="1">
    <source>
        <dbReference type="ARBA" id="ARBA00003534"/>
    </source>
</evidence>
<keyword evidence="4 6" id="KW-0134">Cell wall</keyword>
<dbReference type="GO" id="GO:0052793">
    <property type="term" value="F:pectin acetylesterase activity"/>
    <property type="evidence" value="ECO:0007669"/>
    <property type="project" value="TreeGrafter"/>
</dbReference>
<dbReference type="OrthoDB" id="2015280at2759"/>
<organism evidence="7 8">
    <name type="scientific">Striga asiatica</name>
    <name type="common">Asiatic witchweed</name>
    <name type="synonym">Buchnera asiatica</name>
    <dbReference type="NCBI Taxonomy" id="4170"/>
    <lineage>
        <taxon>Eukaryota</taxon>
        <taxon>Viridiplantae</taxon>
        <taxon>Streptophyta</taxon>
        <taxon>Embryophyta</taxon>
        <taxon>Tracheophyta</taxon>
        <taxon>Spermatophyta</taxon>
        <taxon>Magnoliopsida</taxon>
        <taxon>eudicotyledons</taxon>
        <taxon>Gunneridae</taxon>
        <taxon>Pentapetalae</taxon>
        <taxon>asterids</taxon>
        <taxon>lamiids</taxon>
        <taxon>Lamiales</taxon>
        <taxon>Orobanchaceae</taxon>
        <taxon>Buchnereae</taxon>
        <taxon>Striga</taxon>
    </lineage>
</organism>
<dbReference type="EMBL" id="BKCP01012625">
    <property type="protein sequence ID" value="GER56205.1"/>
    <property type="molecule type" value="Genomic_DNA"/>
</dbReference>
<name>A0A5A7RG77_STRAF</name>